<keyword evidence="1 3" id="KW-0456">Lyase</keyword>
<dbReference type="PROSITE" id="PS00666">
    <property type="entry name" value="DHDPS_2"/>
    <property type="match status" value="1"/>
</dbReference>
<feature type="active site" description="Schiff-base intermediate with substrate" evidence="4">
    <location>
        <position position="163"/>
    </location>
</feature>
<evidence type="ECO:0000256" key="1">
    <source>
        <dbReference type="ARBA" id="ARBA00023239"/>
    </source>
</evidence>
<dbReference type="CDD" id="cd00408">
    <property type="entry name" value="DHDPS-like"/>
    <property type="match status" value="1"/>
</dbReference>
<dbReference type="GO" id="GO:0019262">
    <property type="term" value="P:N-acetylneuraminate catabolic process"/>
    <property type="evidence" value="ECO:0007669"/>
    <property type="project" value="TreeGrafter"/>
</dbReference>
<protein>
    <submittedName>
        <fullName evidence="6">4-hydroxy-tetrahydrodipicolinate synthase</fullName>
    </submittedName>
</protein>
<dbReference type="PANTHER" id="PTHR42849:SF1">
    <property type="entry name" value="N-ACETYLNEURAMINATE LYASE"/>
    <property type="match status" value="1"/>
</dbReference>
<dbReference type="RefSeq" id="WP_089762495.1">
    <property type="nucleotide sequence ID" value="NZ_FNGO01000060.1"/>
</dbReference>
<dbReference type="GO" id="GO:0008747">
    <property type="term" value="F:N-acetylneuraminate lyase activity"/>
    <property type="evidence" value="ECO:0007669"/>
    <property type="project" value="TreeGrafter"/>
</dbReference>
<name>A0A1G9U5V1_9FIRM</name>
<accession>A0A1G9U5V1</accession>
<dbReference type="OrthoDB" id="9782828at2"/>
<keyword evidence="2" id="KW-0704">Schiff base</keyword>
<feature type="active site" description="Proton donor/acceptor" evidence="4">
    <location>
        <position position="135"/>
    </location>
</feature>
<gene>
    <name evidence="6" type="ORF">SAMN04488692_1602</name>
</gene>
<dbReference type="PANTHER" id="PTHR42849">
    <property type="entry name" value="N-ACETYLNEURAMINATE LYASE"/>
    <property type="match status" value="1"/>
</dbReference>
<dbReference type="Pfam" id="PF00701">
    <property type="entry name" value="DHDPS"/>
    <property type="match status" value="1"/>
</dbReference>
<evidence type="ECO:0000256" key="5">
    <source>
        <dbReference type="PIRSR" id="PIRSR001365-2"/>
    </source>
</evidence>
<evidence type="ECO:0000256" key="3">
    <source>
        <dbReference type="PIRNR" id="PIRNR001365"/>
    </source>
</evidence>
<dbReference type="SUPFAM" id="SSF51569">
    <property type="entry name" value="Aldolase"/>
    <property type="match status" value="1"/>
</dbReference>
<evidence type="ECO:0000256" key="4">
    <source>
        <dbReference type="PIRSR" id="PIRSR001365-1"/>
    </source>
</evidence>
<sequence length="301" mass="34504">MNNFEGIVPAMITIWDEEEEFDEKRTREHVKWLIEKGVHGLAPCGSTGENISMSMKTQKEVIKTVVDEVDGQIPVYPGTGRYSTKLTIELSKYAESVGADGVMVILPYYMEPYKESVKNHYRILSEQIDIPIMVYNNPWFTGYEFDHFEMQELVNDNIVSAVKAAHGDPNRVFELKNQCGDQLKVLYGHDYAAYEAFCNGADGWLSGLPNVCPGLCVKMYQASVNEKNFDKAKKLATKIRPLVDFLLYEKTKETPPRPHFLEFFKESLRLRGRDVGEPRRPLGHLDPERSKKLKQIIDDLF</sequence>
<dbReference type="Gene3D" id="3.20.20.70">
    <property type="entry name" value="Aldolase class I"/>
    <property type="match status" value="1"/>
</dbReference>
<evidence type="ECO:0000313" key="6">
    <source>
        <dbReference type="EMBL" id="SDM55268.1"/>
    </source>
</evidence>
<dbReference type="InterPro" id="IPR013785">
    <property type="entry name" value="Aldolase_TIM"/>
</dbReference>
<dbReference type="PIRSF" id="PIRSF001365">
    <property type="entry name" value="DHDPS"/>
    <property type="match status" value="1"/>
</dbReference>
<dbReference type="AlphaFoldDB" id="A0A1G9U5V1"/>
<reference evidence="6 7" key="1">
    <citation type="submission" date="2016-10" db="EMBL/GenBank/DDBJ databases">
        <authorList>
            <person name="de Groot N.N."/>
        </authorList>
    </citation>
    <scope>NUCLEOTIDE SEQUENCE [LARGE SCALE GENOMIC DNA]</scope>
    <source>
        <strain evidence="6 7">SLAS-1</strain>
    </source>
</reference>
<feature type="binding site" evidence="5">
    <location>
        <position position="47"/>
    </location>
    <ligand>
        <name>pyruvate</name>
        <dbReference type="ChEBI" id="CHEBI:15361"/>
    </ligand>
</feature>
<dbReference type="STRING" id="321763.SAMN04488692_1602"/>
<evidence type="ECO:0000256" key="2">
    <source>
        <dbReference type="ARBA" id="ARBA00023270"/>
    </source>
</evidence>
<dbReference type="InterPro" id="IPR020625">
    <property type="entry name" value="Schiff_base-form_aldolases_AS"/>
</dbReference>
<dbReference type="EMBL" id="FNGO01000060">
    <property type="protein sequence ID" value="SDM55268.1"/>
    <property type="molecule type" value="Genomic_DNA"/>
</dbReference>
<dbReference type="InterPro" id="IPR002220">
    <property type="entry name" value="DapA-like"/>
</dbReference>
<dbReference type="SMART" id="SM01130">
    <property type="entry name" value="DHDPS"/>
    <property type="match status" value="1"/>
</dbReference>
<dbReference type="Proteomes" id="UP000199476">
    <property type="component" value="Unassembled WGS sequence"/>
</dbReference>
<dbReference type="GO" id="GO:0005829">
    <property type="term" value="C:cytosol"/>
    <property type="evidence" value="ECO:0007669"/>
    <property type="project" value="TreeGrafter"/>
</dbReference>
<organism evidence="6 7">
    <name type="scientific">Halarsenatibacter silvermanii</name>
    <dbReference type="NCBI Taxonomy" id="321763"/>
    <lineage>
        <taxon>Bacteria</taxon>
        <taxon>Bacillati</taxon>
        <taxon>Bacillota</taxon>
        <taxon>Clostridia</taxon>
        <taxon>Halanaerobiales</taxon>
        <taxon>Halarsenatibacteraceae</taxon>
        <taxon>Halarsenatibacter</taxon>
    </lineage>
</organism>
<evidence type="ECO:0000313" key="7">
    <source>
        <dbReference type="Proteomes" id="UP000199476"/>
    </source>
</evidence>
<proteinExistence type="inferred from homology"/>
<dbReference type="PRINTS" id="PR00146">
    <property type="entry name" value="DHPICSNTHASE"/>
</dbReference>
<keyword evidence="7" id="KW-1185">Reference proteome</keyword>
<comment type="similarity">
    <text evidence="3">Belongs to the DapA family.</text>
</comment>